<keyword evidence="3 4" id="KW-0342">GTP-binding</keyword>
<protein>
    <submittedName>
        <fullName evidence="7">Septin</fullName>
    </submittedName>
</protein>
<name>A0A1B7TDX3_9ASCO</name>
<organism evidence="7 8">
    <name type="scientific">Hanseniaspora valbyensis NRRL Y-1626</name>
    <dbReference type="NCBI Taxonomy" id="766949"/>
    <lineage>
        <taxon>Eukaryota</taxon>
        <taxon>Fungi</taxon>
        <taxon>Dikarya</taxon>
        <taxon>Ascomycota</taxon>
        <taxon>Saccharomycotina</taxon>
        <taxon>Saccharomycetes</taxon>
        <taxon>Saccharomycodales</taxon>
        <taxon>Saccharomycodaceae</taxon>
        <taxon>Hanseniaspora</taxon>
    </lineage>
</organism>
<dbReference type="PIRSF" id="PIRSF006698">
    <property type="entry name" value="Septin"/>
    <property type="match status" value="1"/>
</dbReference>
<dbReference type="InterPro" id="IPR030379">
    <property type="entry name" value="G_SEPTIN_dom"/>
</dbReference>
<keyword evidence="8" id="KW-1185">Reference proteome</keyword>
<feature type="compositionally biased region" description="Polar residues" evidence="5">
    <location>
        <begin position="413"/>
        <end position="435"/>
    </location>
</feature>
<dbReference type="PANTHER" id="PTHR18884">
    <property type="entry name" value="SEPTIN"/>
    <property type="match status" value="1"/>
</dbReference>
<comment type="subcellular location">
    <subcellularLocation>
        <location evidence="1">Bud neck</location>
    </subcellularLocation>
</comment>
<accession>A0A1B7TDX3</accession>
<dbReference type="Pfam" id="PF00735">
    <property type="entry name" value="Septin"/>
    <property type="match status" value="1"/>
</dbReference>
<dbReference type="InterPro" id="IPR016491">
    <property type="entry name" value="Septin"/>
</dbReference>
<evidence type="ECO:0000256" key="3">
    <source>
        <dbReference type="ARBA" id="ARBA00023134"/>
    </source>
</evidence>
<evidence type="ECO:0000256" key="5">
    <source>
        <dbReference type="SAM" id="MobiDB-lite"/>
    </source>
</evidence>
<comment type="similarity">
    <text evidence="4">Belongs to the TRAFAC class TrmE-Era-EngA-EngB-Septin-like GTPase superfamily. Septin GTPase family.</text>
</comment>
<sequence length="582" mass="66237">MSNSITSSNNRRRDVHKNTIKYNILLLGADSLGKSTFANNLLNKKIFTNDLSNQYKNIIPSVSEKNHSYPSDNEDDAVKITKPVKVALYTNGYNLLDSVSSSNSNSGHHQSDGENDALFHLKSVDVSISSDDEELNLTLLKSVCFGTSINNEQSITELQVFMEDLFDEVLAEETRIKRNPRFEDGRVHVTLYFLEPNGHGLKELDLKTIKVLSKYTNVLPIIARSDTFNSSELKEFKQKIIDDLNYYHIPVFKFSVSNDVLDEQFEEDLDTIKDNEYLDSIQPFSIVTSDEVNSNGKYYRSYNWMNSNNSDVLIDSMECNELAVLKRVLFGSHLQDFKDTMTNFLYETYRSNKLQSSFAQPPNPPVGLSQSPSFVDWNKSGQEDEHLVSSPSTPSLSNFQQLVINGQPSTYSLSRLAQQKPVTPSTGNDETNSGHNDFVSAAASNNEVFSDYGNDSVIRDKQNLRNISQTVPYQLTRDRLLHQKHKLAKIETDSAKELQKKIEELERKAMELKKREKLLKLKRLQEQQEKEEQETKYNNNNSDDVETAQQLENASFGTEIVDENVDHTANESINNSVIRNEL</sequence>
<gene>
    <name evidence="7" type="ORF">HANVADRAFT_52709</name>
</gene>
<dbReference type="PROSITE" id="PS51719">
    <property type="entry name" value="G_SEPTIN"/>
    <property type="match status" value="1"/>
</dbReference>
<dbReference type="InterPro" id="IPR027417">
    <property type="entry name" value="P-loop_NTPase"/>
</dbReference>
<dbReference type="SUPFAM" id="SSF52540">
    <property type="entry name" value="P-loop containing nucleoside triphosphate hydrolases"/>
    <property type="match status" value="1"/>
</dbReference>
<keyword evidence="2 4" id="KW-0547">Nucleotide-binding</keyword>
<proteinExistence type="inferred from homology"/>
<evidence type="ECO:0000256" key="1">
    <source>
        <dbReference type="ARBA" id="ARBA00004266"/>
    </source>
</evidence>
<feature type="region of interest" description="Disordered" evidence="5">
    <location>
        <begin position="526"/>
        <end position="582"/>
    </location>
</feature>
<evidence type="ECO:0000256" key="4">
    <source>
        <dbReference type="RuleBase" id="RU004560"/>
    </source>
</evidence>
<feature type="region of interest" description="Disordered" evidence="5">
    <location>
        <begin position="355"/>
        <end position="375"/>
    </location>
</feature>
<dbReference type="Proteomes" id="UP000092321">
    <property type="component" value="Unassembled WGS sequence"/>
</dbReference>
<evidence type="ECO:0000313" key="7">
    <source>
        <dbReference type="EMBL" id="OBA26923.1"/>
    </source>
</evidence>
<dbReference type="Gene3D" id="3.40.50.300">
    <property type="entry name" value="P-loop containing nucleotide triphosphate hydrolases"/>
    <property type="match status" value="1"/>
</dbReference>
<evidence type="ECO:0000313" key="8">
    <source>
        <dbReference type="Proteomes" id="UP000092321"/>
    </source>
</evidence>
<evidence type="ECO:0000256" key="2">
    <source>
        <dbReference type="ARBA" id="ARBA00022741"/>
    </source>
</evidence>
<dbReference type="GO" id="GO:0005935">
    <property type="term" value="C:cellular bud neck"/>
    <property type="evidence" value="ECO:0007669"/>
    <property type="project" value="UniProtKB-SubCell"/>
</dbReference>
<feature type="compositionally biased region" description="Basic and acidic residues" evidence="5">
    <location>
        <begin position="526"/>
        <end position="535"/>
    </location>
</feature>
<feature type="domain" description="Septin-type G" evidence="6">
    <location>
        <begin position="18"/>
        <end position="356"/>
    </location>
</feature>
<dbReference type="EMBL" id="LXPE01000012">
    <property type="protein sequence ID" value="OBA26923.1"/>
    <property type="molecule type" value="Genomic_DNA"/>
</dbReference>
<dbReference type="AlphaFoldDB" id="A0A1B7TDX3"/>
<feature type="region of interest" description="Disordered" evidence="5">
    <location>
        <begin position="413"/>
        <end position="438"/>
    </location>
</feature>
<dbReference type="OrthoDB" id="416553at2759"/>
<dbReference type="GO" id="GO:0031105">
    <property type="term" value="C:septin complex"/>
    <property type="evidence" value="ECO:0007669"/>
    <property type="project" value="UniProtKB-ARBA"/>
</dbReference>
<comment type="caution">
    <text evidence="7">The sequence shown here is derived from an EMBL/GenBank/DDBJ whole genome shotgun (WGS) entry which is preliminary data.</text>
</comment>
<dbReference type="GO" id="GO:0005525">
    <property type="term" value="F:GTP binding"/>
    <property type="evidence" value="ECO:0007669"/>
    <property type="project" value="UniProtKB-KW"/>
</dbReference>
<reference evidence="8" key="1">
    <citation type="journal article" date="2016" name="Proc. Natl. Acad. Sci. U.S.A.">
        <title>Comparative genomics of biotechnologically important yeasts.</title>
        <authorList>
            <person name="Riley R."/>
            <person name="Haridas S."/>
            <person name="Wolfe K.H."/>
            <person name="Lopes M.R."/>
            <person name="Hittinger C.T."/>
            <person name="Goeker M."/>
            <person name="Salamov A.A."/>
            <person name="Wisecaver J.H."/>
            <person name="Long T.M."/>
            <person name="Calvey C.H."/>
            <person name="Aerts A.L."/>
            <person name="Barry K.W."/>
            <person name="Choi C."/>
            <person name="Clum A."/>
            <person name="Coughlan A.Y."/>
            <person name="Deshpande S."/>
            <person name="Douglass A.P."/>
            <person name="Hanson S.J."/>
            <person name="Klenk H.-P."/>
            <person name="LaButti K.M."/>
            <person name="Lapidus A."/>
            <person name="Lindquist E.A."/>
            <person name="Lipzen A.M."/>
            <person name="Meier-Kolthoff J.P."/>
            <person name="Ohm R.A."/>
            <person name="Otillar R.P."/>
            <person name="Pangilinan J.L."/>
            <person name="Peng Y."/>
            <person name="Rokas A."/>
            <person name="Rosa C.A."/>
            <person name="Scheuner C."/>
            <person name="Sibirny A.A."/>
            <person name="Slot J.C."/>
            <person name="Stielow J.B."/>
            <person name="Sun H."/>
            <person name="Kurtzman C.P."/>
            <person name="Blackwell M."/>
            <person name="Grigoriev I.V."/>
            <person name="Jeffries T.W."/>
        </authorList>
    </citation>
    <scope>NUCLEOTIDE SEQUENCE [LARGE SCALE GENOMIC DNA]</scope>
    <source>
        <strain evidence="8">NRRL Y-1626</strain>
    </source>
</reference>
<feature type="compositionally biased region" description="Polar residues" evidence="5">
    <location>
        <begin position="570"/>
        <end position="582"/>
    </location>
</feature>
<evidence type="ECO:0000259" key="6">
    <source>
        <dbReference type="PROSITE" id="PS51719"/>
    </source>
</evidence>
<feature type="compositionally biased region" description="Polar residues" evidence="5">
    <location>
        <begin position="536"/>
        <end position="556"/>
    </location>
</feature>